<protein>
    <submittedName>
        <fullName evidence="2">Extracellular solute-binding protein</fullName>
    </submittedName>
</protein>
<dbReference type="Gene3D" id="3.40.190.10">
    <property type="entry name" value="Periplasmic binding protein-like II"/>
    <property type="match status" value="1"/>
</dbReference>
<dbReference type="EMBL" id="CP034235">
    <property type="protein sequence ID" value="QGQ99441.1"/>
    <property type="molecule type" value="Genomic_DNA"/>
</dbReference>
<dbReference type="PANTHER" id="PTHR43649:SF30">
    <property type="entry name" value="ABC TRANSPORTER SUBSTRATE-BINDING PROTEIN"/>
    <property type="match status" value="1"/>
</dbReference>
<evidence type="ECO:0000313" key="3">
    <source>
        <dbReference type="Proteomes" id="UP000426246"/>
    </source>
</evidence>
<gene>
    <name evidence="2" type="ORF">EHS13_33565</name>
</gene>
<dbReference type="PROSITE" id="PS51257">
    <property type="entry name" value="PROKAR_LIPOPROTEIN"/>
    <property type="match status" value="1"/>
</dbReference>
<dbReference type="Proteomes" id="UP000426246">
    <property type="component" value="Chromosome"/>
</dbReference>
<dbReference type="Pfam" id="PF01547">
    <property type="entry name" value="SBP_bac_1"/>
    <property type="match status" value="1"/>
</dbReference>
<evidence type="ECO:0000256" key="1">
    <source>
        <dbReference type="SAM" id="SignalP"/>
    </source>
</evidence>
<reference evidence="3" key="1">
    <citation type="submission" date="2018-11" db="EMBL/GenBank/DDBJ databases">
        <title>Complete genome sequence of Paenibacillus sp. ML311-T8.</title>
        <authorList>
            <person name="Nam Y.-D."/>
            <person name="Kang J."/>
            <person name="Chung W.-H."/>
            <person name="Park Y.S."/>
        </authorList>
    </citation>
    <scope>NUCLEOTIDE SEQUENCE [LARGE SCALE GENOMIC DNA]</scope>
    <source>
        <strain evidence="3">ML311-T8</strain>
    </source>
</reference>
<accession>A0A6B8RSM0</accession>
<dbReference type="SUPFAM" id="SSF53850">
    <property type="entry name" value="Periplasmic binding protein-like II"/>
    <property type="match status" value="1"/>
</dbReference>
<dbReference type="OrthoDB" id="2675752at2"/>
<feature type="signal peptide" evidence="1">
    <location>
        <begin position="1"/>
        <end position="19"/>
    </location>
</feature>
<keyword evidence="3" id="KW-1185">Reference proteome</keyword>
<feature type="chain" id="PRO_5025370064" evidence="1">
    <location>
        <begin position="20"/>
        <end position="504"/>
    </location>
</feature>
<keyword evidence="1" id="KW-0732">Signal</keyword>
<dbReference type="InterPro" id="IPR050490">
    <property type="entry name" value="Bact_solute-bd_prot1"/>
</dbReference>
<evidence type="ECO:0000313" key="2">
    <source>
        <dbReference type="EMBL" id="QGQ99441.1"/>
    </source>
</evidence>
<dbReference type="PANTHER" id="PTHR43649">
    <property type="entry name" value="ARABINOSE-BINDING PROTEIN-RELATED"/>
    <property type="match status" value="1"/>
</dbReference>
<dbReference type="InterPro" id="IPR006059">
    <property type="entry name" value="SBP"/>
</dbReference>
<name>A0A6B8RSM0_9BACL</name>
<dbReference type="AlphaFoldDB" id="A0A6B8RSM0"/>
<dbReference type="RefSeq" id="WP_155704606.1">
    <property type="nucleotide sequence ID" value="NZ_CP034235.1"/>
</dbReference>
<sequence>MRKISITLLALIMVGSMLAACTKKGSNTKTEHVLRIASSYGMDEEYFRQQYTELFEFANDNIKIEIIPTQDEGNRYGYGGGYSSDEEVDPNAEKPKTPLETMMDLMDKPNPPDIVVLGFEQMKTLLDANLLAPLDQQIKKNKFDTTDIAPVVLDSLKGASEDGQLYALTSTFSSNALIYNKQMFIDAGVEEMPKDNMTWDEVFALAKKLSVGEGKDHKYGFSFSSQSQGDMFYSMKAYTDPLKLRMYDELGEKMTVDTPEWENALNTIYQLQKDKVMPSSDNMIRMKMGAGEGDQPQGPFGYDDFMSGRVAMTLMPYGQLGQIINANKSADTIKGYTKIDWDVVTVPSHPSAQGEVSNVYFNNLMAINAKSSNLEDAWKFIEFSNSEKWAQLKSHSTQQMVSRMKYILPKEGTDYHIDAFYKIKLAPLMDDTKLMQEKPNLWSVQQIGQAALQEVATGKKTVKQALTEWQTKGNMALQKLKENPNAQIDPSLFQSSPAIAVPAG</sequence>
<organism evidence="2 3">
    <name type="scientific">Paenibacillus psychroresistens</name>
    <dbReference type="NCBI Taxonomy" id="1778678"/>
    <lineage>
        <taxon>Bacteria</taxon>
        <taxon>Bacillati</taxon>
        <taxon>Bacillota</taxon>
        <taxon>Bacilli</taxon>
        <taxon>Bacillales</taxon>
        <taxon>Paenibacillaceae</taxon>
        <taxon>Paenibacillus</taxon>
    </lineage>
</organism>
<proteinExistence type="predicted"/>
<dbReference type="KEGG" id="ppsc:EHS13_33565"/>